<accession>F0H990</accession>
<evidence type="ECO:0000256" key="1">
    <source>
        <dbReference type="SAM" id="MobiDB-lite"/>
    </source>
</evidence>
<feature type="region of interest" description="Disordered" evidence="1">
    <location>
        <begin position="21"/>
        <end position="44"/>
    </location>
</feature>
<feature type="region of interest" description="Disordered" evidence="1">
    <location>
        <begin position="58"/>
        <end position="78"/>
    </location>
</feature>
<feature type="compositionally biased region" description="Low complexity" evidence="1">
    <location>
        <begin position="31"/>
        <end position="42"/>
    </location>
</feature>
<proteinExistence type="predicted"/>
<comment type="caution">
    <text evidence="2">The sequence shown here is derived from an EMBL/GenBank/DDBJ whole genome shotgun (WGS) entry which is preliminary data.</text>
</comment>
<dbReference type="EMBL" id="AEXO01000095">
    <property type="protein sequence ID" value="EGC85766.1"/>
    <property type="molecule type" value="Genomic_DNA"/>
</dbReference>
<keyword evidence="3" id="KW-1185">Reference proteome</keyword>
<name>F0H990_9BACT</name>
<dbReference type="AlphaFoldDB" id="F0H990"/>
<evidence type="ECO:0000313" key="2">
    <source>
        <dbReference type="EMBL" id="EGC85766.1"/>
    </source>
</evidence>
<dbReference type="Proteomes" id="UP000003155">
    <property type="component" value="Unassembled WGS sequence"/>
</dbReference>
<organism evidence="2 3">
    <name type="scientific">Prevotella denticola CRIS 18C-A</name>
    <dbReference type="NCBI Taxonomy" id="944557"/>
    <lineage>
        <taxon>Bacteria</taxon>
        <taxon>Pseudomonadati</taxon>
        <taxon>Bacteroidota</taxon>
        <taxon>Bacteroidia</taxon>
        <taxon>Bacteroidales</taxon>
        <taxon>Prevotellaceae</taxon>
        <taxon>Prevotella</taxon>
    </lineage>
</organism>
<gene>
    <name evidence="2" type="ORF">HMPREF9303_2742</name>
</gene>
<sequence>MFPTVGNNVPKPWKQEYQALGTEVPASGTKPPAAGQPSAQPPCRQTCVPLRRTHRGCPTGHRTQAHAVLSGPGTPQARQYGICMDVNRHRKEY</sequence>
<reference evidence="2 3" key="1">
    <citation type="submission" date="2011-02" db="EMBL/GenBank/DDBJ databases">
        <authorList>
            <person name="Durkin A.S."/>
            <person name="Madupu R."/>
            <person name="Torralba M."/>
            <person name="Gillis M."/>
            <person name="Methe B."/>
            <person name="Sutton G."/>
            <person name="Nelson K.E."/>
        </authorList>
    </citation>
    <scope>NUCLEOTIDE SEQUENCE [LARGE SCALE GENOMIC DNA]</scope>
    <source>
        <strain evidence="2 3">CRIS 18C-A</strain>
    </source>
</reference>
<protein>
    <submittedName>
        <fullName evidence="2">Uncharacterized protein</fullName>
    </submittedName>
</protein>
<evidence type="ECO:0000313" key="3">
    <source>
        <dbReference type="Proteomes" id="UP000003155"/>
    </source>
</evidence>